<dbReference type="Proteomes" id="UP000002415">
    <property type="component" value="Chromosome"/>
</dbReference>
<evidence type="ECO:0000313" key="3">
    <source>
        <dbReference type="EMBL" id="ABS60377.1"/>
    </source>
</evidence>
<proteinExistence type="predicted"/>
<dbReference type="InterPro" id="IPR029058">
    <property type="entry name" value="AB_hydrolase_fold"/>
</dbReference>
<dbReference type="PANTHER" id="PTHR43037">
    <property type="entry name" value="UNNAMED PRODUCT-RELATED"/>
    <property type="match status" value="1"/>
</dbReference>
<keyword evidence="4" id="KW-1185">Reference proteome</keyword>
<dbReference type="Pfam" id="PF02230">
    <property type="entry name" value="Abhydrolase_2"/>
    <property type="match status" value="1"/>
</dbReference>
<evidence type="ECO:0000256" key="1">
    <source>
        <dbReference type="ARBA" id="ARBA00022729"/>
    </source>
</evidence>
<dbReference type="InterPro" id="IPR003140">
    <property type="entry name" value="PLipase/COase/thioEstase"/>
</dbReference>
<name>A7HKE4_FERNB</name>
<dbReference type="OrthoDB" id="9764953at2"/>
<protein>
    <submittedName>
        <fullName evidence="3">Phospholipase/Carboxylesterase</fullName>
    </submittedName>
</protein>
<dbReference type="EMBL" id="CP000771">
    <property type="protein sequence ID" value="ABS60377.1"/>
    <property type="molecule type" value="Genomic_DNA"/>
</dbReference>
<dbReference type="SUPFAM" id="SSF53474">
    <property type="entry name" value="alpha/beta-Hydrolases"/>
    <property type="match status" value="1"/>
</dbReference>
<accession>A7HKE4</accession>
<dbReference type="GO" id="GO:0016787">
    <property type="term" value="F:hydrolase activity"/>
    <property type="evidence" value="ECO:0007669"/>
    <property type="project" value="InterPro"/>
</dbReference>
<evidence type="ECO:0000313" key="4">
    <source>
        <dbReference type="Proteomes" id="UP000002415"/>
    </source>
</evidence>
<evidence type="ECO:0000259" key="2">
    <source>
        <dbReference type="Pfam" id="PF02230"/>
    </source>
</evidence>
<dbReference type="eggNOG" id="COG4099">
    <property type="taxonomic scope" value="Bacteria"/>
</dbReference>
<dbReference type="Gene3D" id="3.40.50.1820">
    <property type="entry name" value="alpha/beta hydrolase"/>
    <property type="match status" value="1"/>
</dbReference>
<sequence length="249" mass="28412">MEFVNYLDVFEPHIYEDEFIKLPYRLFKPKIKEGEVYPLVVFLHGARERGNDNEKQITANEGATTWAKEEFQNNHPCFVLAPQCPENSYWGSSFRVYHDMNQLGPNSLIATVGLVIDELVGKFPIDKDRIYVTGLSMGGFGTIALLTLCPDKFAAGVVVCGGGNPKKLDKIKHIPFWFFHAEDDDVVSVEYSRALVKKLNELGAEVNYTEYPKGYMQSIGLFPHASWVPAYRDEEMKEWLFSKKRKAPC</sequence>
<feature type="domain" description="Phospholipase/carboxylesterase/thioesterase" evidence="2">
    <location>
        <begin position="35"/>
        <end position="213"/>
    </location>
</feature>
<reference evidence="3 4" key="2">
    <citation type="journal article" date="2009" name="Proc. Natl. Acad. Sci. U.S.A.">
        <title>On the chimeric nature, thermophilic origin, and phylogenetic placement of the Thermotogales.</title>
        <authorList>
            <person name="Zhaxybayeva O."/>
            <person name="Swithers K.S."/>
            <person name="Lapierre P."/>
            <person name="Fournier G.P."/>
            <person name="Bickhart D.M."/>
            <person name="DeBoy R.T."/>
            <person name="Nelson K.E."/>
            <person name="Nesbo C.L."/>
            <person name="Doolittle W.F."/>
            <person name="Gogarten J.P."/>
            <person name="Noll K.M."/>
        </authorList>
    </citation>
    <scope>NUCLEOTIDE SEQUENCE [LARGE SCALE GENOMIC DNA]</scope>
    <source>
        <strain evidence="4">ATCC 35602 / DSM 5306 / Rt17-B1</strain>
    </source>
</reference>
<keyword evidence="1" id="KW-0732">Signal</keyword>
<dbReference type="HOGENOM" id="CLU_064094_0_0_0"/>
<dbReference type="InterPro" id="IPR050955">
    <property type="entry name" value="Plant_Biomass_Hydrol_Est"/>
</dbReference>
<dbReference type="KEGG" id="fno:Fnod_0514"/>
<organism evidence="3 4">
    <name type="scientific">Fervidobacterium nodosum (strain ATCC 35602 / DSM 5306 / Rt17-B1)</name>
    <dbReference type="NCBI Taxonomy" id="381764"/>
    <lineage>
        <taxon>Bacteria</taxon>
        <taxon>Thermotogati</taxon>
        <taxon>Thermotogota</taxon>
        <taxon>Thermotogae</taxon>
        <taxon>Thermotogales</taxon>
        <taxon>Fervidobacteriaceae</taxon>
        <taxon>Fervidobacterium</taxon>
    </lineage>
</organism>
<dbReference type="RefSeq" id="WP_011993696.1">
    <property type="nucleotide sequence ID" value="NC_009718.1"/>
</dbReference>
<dbReference type="PANTHER" id="PTHR43037:SF1">
    <property type="entry name" value="BLL1128 PROTEIN"/>
    <property type="match status" value="1"/>
</dbReference>
<dbReference type="AlphaFoldDB" id="A7HKE4"/>
<gene>
    <name evidence="3" type="ordered locus">Fnod_0514</name>
</gene>
<reference evidence="3 4" key="1">
    <citation type="submission" date="2007-07" db="EMBL/GenBank/DDBJ databases">
        <title>Complete sequence of Fervidobacterium nodosum Rt17-B1.</title>
        <authorList>
            <consortium name="US DOE Joint Genome Institute"/>
            <person name="Copeland A."/>
            <person name="Lucas S."/>
            <person name="Lapidus A."/>
            <person name="Barry K."/>
            <person name="Glavina del Rio T."/>
            <person name="Dalin E."/>
            <person name="Tice H."/>
            <person name="Pitluck S."/>
            <person name="Saunders E."/>
            <person name="Brettin T."/>
            <person name="Bruce D."/>
            <person name="Detter J.C."/>
            <person name="Han C."/>
            <person name="Schmutz J."/>
            <person name="Larimer F."/>
            <person name="Land M."/>
            <person name="Hauser L."/>
            <person name="Kyrpides N."/>
            <person name="Mikhailova N."/>
            <person name="Nelson K."/>
            <person name="Gogarten J.P."/>
            <person name="Noll K."/>
            <person name="Richardson P."/>
        </authorList>
    </citation>
    <scope>NUCLEOTIDE SEQUENCE [LARGE SCALE GENOMIC DNA]</scope>
    <source>
        <strain evidence="4">ATCC 35602 / DSM 5306 / Rt17-B1</strain>
    </source>
</reference>